<organism evidence="8 9">
    <name type="scientific">Rathayibacter rubneri</name>
    <dbReference type="NCBI Taxonomy" id="2950106"/>
    <lineage>
        <taxon>Bacteria</taxon>
        <taxon>Bacillati</taxon>
        <taxon>Actinomycetota</taxon>
        <taxon>Actinomycetes</taxon>
        <taxon>Micrococcales</taxon>
        <taxon>Microbacteriaceae</taxon>
        <taxon>Rathayibacter</taxon>
    </lineage>
</organism>
<dbReference type="Pfam" id="PF05592">
    <property type="entry name" value="Bac_rhamnosid"/>
    <property type="match status" value="1"/>
</dbReference>
<dbReference type="InterPro" id="IPR013783">
    <property type="entry name" value="Ig-like_fold"/>
</dbReference>
<dbReference type="Proteomes" id="UP001155240">
    <property type="component" value="Unassembled WGS sequence"/>
</dbReference>
<evidence type="ECO:0000259" key="5">
    <source>
        <dbReference type="Pfam" id="PF08531"/>
    </source>
</evidence>
<name>A0A9X2DU24_9MICO</name>
<evidence type="ECO:0000256" key="2">
    <source>
        <dbReference type="ARBA" id="ARBA00012652"/>
    </source>
</evidence>
<evidence type="ECO:0000259" key="7">
    <source>
        <dbReference type="Pfam" id="PF17390"/>
    </source>
</evidence>
<dbReference type="Pfam" id="PF17389">
    <property type="entry name" value="Bac_rhamnosid6H"/>
    <property type="match status" value="1"/>
</dbReference>
<dbReference type="AlphaFoldDB" id="A0A9X2DU24"/>
<evidence type="ECO:0000259" key="6">
    <source>
        <dbReference type="Pfam" id="PF17389"/>
    </source>
</evidence>
<evidence type="ECO:0000313" key="8">
    <source>
        <dbReference type="EMBL" id="MCM6761145.1"/>
    </source>
</evidence>
<dbReference type="InterPro" id="IPR035398">
    <property type="entry name" value="Bac_rhamnosid_C"/>
</dbReference>
<evidence type="ECO:0000313" key="9">
    <source>
        <dbReference type="Proteomes" id="UP001155240"/>
    </source>
</evidence>
<proteinExistence type="predicted"/>
<accession>A0A9X2DU24</accession>
<dbReference type="InterPro" id="IPR013737">
    <property type="entry name" value="Bac_rhamnosid_N"/>
</dbReference>
<dbReference type="EC" id="3.2.1.40" evidence="2"/>
<dbReference type="Gene3D" id="2.60.120.260">
    <property type="entry name" value="Galactose-binding domain-like"/>
    <property type="match status" value="2"/>
</dbReference>
<gene>
    <name evidence="8" type="ORF">NB037_01820</name>
</gene>
<dbReference type="PANTHER" id="PTHR33307:SF6">
    <property type="entry name" value="ALPHA-RHAMNOSIDASE (EUROFUNG)-RELATED"/>
    <property type="match status" value="1"/>
</dbReference>
<evidence type="ECO:0000256" key="1">
    <source>
        <dbReference type="ARBA" id="ARBA00001445"/>
    </source>
</evidence>
<dbReference type="EMBL" id="JAMRYM010000003">
    <property type="protein sequence ID" value="MCM6761145.1"/>
    <property type="molecule type" value="Genomic_DNA"/>
</dbReference>
<dbReference type="InterPro" id="IPR008928">
    <property type="entry name" value="6-hairpin_glycosidase_sf"/>
</dbReference>
<feature type="domain" description="Alpha-L-rhamnosidase C-terminal" evidence="7">
    <location>
        <begin position="807"/>
        <end position="866"/>
    </location>
</feature>
<dbReference type="InterPro" id="IPR012341">
    <property type="entry name" value="6hp_glycosidase-like_sf"/>
</dbReference>
<dbReference type="Gene3D" id="1.50.10.10">
    <property type="match status" value="1"/>
</dbReference>
<dbReference type="Pfam" id="PF17390">
    <property type="entry name" value="Bac_rhamnosid_C"/>
    <property type="match status" value="1"/>
</dbReference>
<comment type="caution">
    <text evidence="8">The sequence shown here is derived from an EMBL/GenBank/DDBJ whole genome shotgun (WGS) entry which is preliminary data.</text>
</comment>
<dbReference type="GO" id="GO:0030596">
    <property type="term" value="F:alpha-L-rhamnosidase activity"/>
    <property type="evidence" value="ECO:0007669"/>
    <property type="project" value="UniProtKB-EC"/>
</dbReference>
<dbReference type="Pfam" id="PF08531">
    <property type="entry name" value="Bac_rhamnosid_N"/>
    <property type="match status" value="1"/>
</dbReference>
<dbReference type="InterPro" id="IPR016007">
    <property type="entry name" value="Alpha_rhamnosid"/>
</dbReference>
<feature type="domain" description="Alpha-L-rhamnosidase concanavalin-like" evidence="4">
    <location>
        <begin position="310"/>
        <end position="400"/>
    </location>
</feature>
<sequence>MPHPDAPHALQVETGGDALPISSPEPELSWQLPPGWRRQDAFELQARVGDELLTWAQRSPERRFITWPWRPLTSGESVQWRVRVEHAGATSAWSKWLAFEAGLFDVDWTSAWISSPSNDHPLGARPATAFSTTFDISELPVKARLYATALGLYEAVLNGRRVGSVELAPGSQSYDKTLYAQAYDVTPLLQQGANSLELRLSDGWYRGRAGAFRHQAAWGEQTAVRAELHIDSGAGPVVAAATSTHWNVAETEIVAADLMDGQTTDWSHHSATLGQAVTGPVAPPVSWSPAPPVRVIEERSPVMIDRRSADCSIVDFGQNVSGRMVLRDLGPAGTRTVIDYGEHLDVNGDLTLTHLDTPAPDGTVVPFVQRDEVISDGQPGRVFEPRHTIHGFRYARLQRDGSNLDLDETDVTLQVLHTDFTPVGAFNCSDPDLTALYSVAEWSFRGNAVDLPTDCPTRERAGWTGDYQIFLPTAVRLFDVAGFSRKWLQSVRDDQLADGRIVNMSPDNARLGAVPDPMTDMATGSAGWGDAVVLVPWELYRTYGDRAALTQNWAAMVKWVQFALTSAAERRHPSRVERSATPLPHEQYIWDGTFHFGEWLEPTPLNADGTPGPAMPDPMAWAMADKGEVGTAYLYRSLSVLAQVARVLGKTEEADSFANTAERVRTAWQQEFLDENGRVSAGTQAGYVRALAFDLLPEELRAQAADHLVSLVREADDHLTTGFLSTADLLPVLADTGHPEIAHALLLQRTTPSWLGMLDRGATTIWEEWEGVDRNGVASASLNHYSKGAVIRYLQTHTLGLRQHATSIAWESFIVDPVIPAHLTWAEGHFDGPQGRIEVRWEKTDAGSSIEVTVPAGSTAQLRWNGSERILGPGLHQF</sequence>
<dbReference type="Gene3D" id="2.60.420.10">
    <property type="entry name" value="Maltose phosphorylase, domain 3"/>
    <property type="match status" value="1"/>
</dbReference>
<comment type="catalytic activity">
    <reaction evidence="1">
        <text>Hydrolysis of terminal non-reducing alpha-L-rhamnose residues in alpha-L-rhamnosides.</text>
        <dbReference type="EC" id="3.2.1.40"/>
    </reaction>
</comment>
<dbReference type="Gene3D" id="2.60.40.10">
    <property type="entry name" value="Immunoglobulins"/>
    <property type="match status" value="1"/>
</dbReference>
<feature type="domain" description="Bacterial alpha-L-rhamnosidase N-terminal" evidence="5">
    <location>
        <begin position="141"/>
        <end position="267"/>
    </location>
</feature>
<evidence type="ECO:0000259" key="4">
    <source>
        <dbReference type="Pfam" id="PF05592"/>
    </source>
</evidence>
<dbReference type="SUPFAM" id="SSF48208">
    <property type="entry name" value="Six-hairpin glycosidases"/>
    <property type="match status" value="1"/>
</dbReference>
<dbReference type="Pfam" id="PF25788">
    <property type="entry name" value="Ig_Rha78A_N"/>
    <property type="match status" value="1"/>
</dbReference>
<keyword evidence="9" id="KW-1185">Reference proteome</keyword>
<dbReference type="InterPro" id="IPR035396">
    <property type="entry name" value="Bac_rhamnosid6H"/>
</dbReference>
<keyword evidence="3 8" id="KW-0378">Hydrolase</keyword>
<dbReference type="InterPro" id="IPR008902">
    <property type="entry name" value="Rhamnosid_concanavalin"/>
</dbReference>
<protein>
    <recommendedName>
        <fullName evidence="2">alpha-L-rhamnosidase</fullName>
        <ecNumber evidence="2">3.2.1.40</ecNumber>
    </recommendedName>
</protein>
<dbReference type="RefSeq" id="WP_251943098.1">
    <property type="nucleotide sequence ID" value="NZ_JAMRYM010000003.1"/>
</dbReference>
<feature type="domain" description="Alpha-L-rhamnosidase six-hairpin glycosidase" evidence="6">
    <location>
        <begin position="423"/>
        <end position="796"/>
    </location>
</feature>
<reference evidence="8" key="1">
    <citation type="submission" date="2022-06" db="EMBL/GenBank/DDBJ databases">
        <title>Whole genome shotgun sequencing (WGS) of Rathayibacter sp. ZW T2_19, isolated from stored onions (Allium cepa).</title>
        <authorList>
            <person name="Stoll D.A."/>
            <person name="Huch M."/>
        </authorList>
    </citation>
    <scope>NUCLEOTIDE SEQUENCE</scope>
    <source>
        <strain evidence="8">ZW T2_19</strain>
    </source>
</reference>
<evidence type="ECO:0000256" key="3">
    <source>
        <dbReference type="ARBA" id="ARBA00022801"/>
    </source>
</evidence>
<dbReference type="PANTHER" id="PTHR33307">
    <property type="entry name" value="ALPHA-RHAMNOSIDASE (EUROFUNG)"/>
    <property type="match status" value="1"/>
</dbReference>
<dbReference type="GO" id="GO:0005975">
    <property type="term" value="P:carbohydrate metabolic process"/>
    <property type="evidence" value="ECO:0007669"/>
    <property type="project" value="InterPro"/>
</dbReference>